<dbReference type="PANTHER" id="PTHR46797:SF1">
    <property type="entry name" value="METHYLPHOSPHONATE SYNTHASE"/>
    <property type="match status" value="1"/>
</dbReference>
<gene>
    <name evidence="3" type="ORF">Enr10x_01080</name>
</gene>
<dbReference type="GO" id="GO:0005829">
    <property type="term" value="C:cytosol"/>
    <property type="evidence" value="ECO:0007669"/>
    <property type="project" value="TreeGrafter"/>
</dbReference>
<protein>
    <submittedName>
        <fullName evidence="3">Helix-turn-helix protein</fullName>
    </submittedName>
</protein>
<name>A0A517PZP4_9PLAN</name>
<dbReference type="SUPFAM" id="SSF47413">
    <property type="entry name" value="lambda repressor-like DNA-binding domains"/>
    <property type="match status" value="1"/>
</dbReference>
<dbReference type="GO" id="GO:0003700">
    <property type="term" value="F:DNA-binding transcription factor activity"/>
    <property type="evidence" value="ECO:0007669"/>
    <property type="project" value="TreeGrafter"/>
</dbReference>
<dbReference type="AlphaFoldDB" id="A0A517PZP4"/>
<evidence type="ECO:0000259" key="2">
    <source>
        <dbReference type="PROSITE" id="PS50943"/>
    </source>
</evidence>
<evidence type="ECO:0000313" key="3">
    <source>
        <dbReference type="EMBL" id="QDT24816.1"/>
    </source>
</evidence>
<dbReference type="InterPro" id="IPR010982">
    <property type="entry name" value="Lambda_DNA-bd_dom_sf"/>
</dbReference>
<evidence type="ECO:0000256" key="1">
    <source>
        <dbReference type="ARBA" id="ARBA00023125"/>
    </source>
</evidence>
<feature type="domain" description="HTH cro/C1-type" evidence="2">
    <location>
        <begin position="1"/>
        <end position="46"/>
    </location>
</feature>
<dbReference type="Gene3D" id="1.10.260.40">
    <property type="entry name" value="lambda repressor-like DNA-binding domains"/>
    <property type="match status" value="1"/>
</dbReference>
<dbReference type="CDD" id="cd00093">
    <property type="entry name" value="HTH_XRE"/>
    <property type="match status" value="1"/>
</dbReference>
<dbReference type="EMBL" id="CP037421">
    <property type="protein sequence ID" value="QDT24816.1"/>
    <property type="molecule type" value="Genomic_DNA"/>
</dbReference>
<proteinExistence type="predicted"/>
<evidence type="ECO:0000313" key="4">
    <source>
        <dbReference type="Proteomes" id="UP000315647"/>
    </source>
</evidence>
<dbReference type="Proteomes" id="UP000315647">
    <property type="component" value="Chromosome"/>
</dbReference>
<keyword evidence="4" id="KW-1185">Reference proteome</keyword>
<dbReference type="SMART" id="SM00530">
    <property type="entry name" value="HTH_XRE"/>
    <property type="match status" value="1"/>
</dbReference>
<accession>A0A517PZP4</accession>
<reference evidence="3 4" key="1">
    <citation type="submission" date="2019-03" db="EMBL/GenBank/DDBJ databases">
        <title>Deep-cultivation of Planctomycetes and their phenomic and genomic characterization uncovers novel biology.</title>
        <authorList>
            <person name="Wiegand S."/>
            <person name="Jogler M."/>
            <person name="Boedeker C."/>
            <person name="Pinto D."/>
            <person name="Vollmers J."/>
            <person name="Rivas-Marin E."/>
            <person name="Kohn T."/>
            <person name="Peeters S.H."/>
            <person name="Heuer A."/>
            <person name="Rast P."/>
            <person name="Oberbeckmann S."/>
            <person name="Bunk B."/>
            <person name="Jeske O."/>
            <person name="Meyerdierks A."/>
            <person name="Storesund J.E."/>
            <person name="Kallscheuer N."/>
            <person name="Luecker S."/>
            <person name="Lage O.M."/>
            <person name="Pohl T."/>
            <person name="Merkel B.J."/>
            <person name="Hornburger P."/>
            <person name="Mueller R.-W."/>
            <person name="Bruemmer F."/>
            <person name="Labrenz M."/>
            <person name="Spormann A.M."/>
            <person name="Op den Camp H."/>
            <person name="Overmann J."/>
            <person name="Amann R."/>
            <person name="Jetten M.S.M."/>
            <person name="Mascher T."/>
            <person name="Medema M.H."/>
            <person name="Devos D.P."/>
            <person name="Kaster A.-K."/>
            <person name="Ovreas L."/>
            <person name="Rohde M."/>
            <person name="Galperin M.Y."/>
            <person name="Jogler C."/>
        </authorList>
    </citation>
    <scope>NUCLEOTIDE SEQUENCE [LARGE SCALE GENOMIC DNA]</scope>
    <source>
        <strain evidence="3 4">Enr10</strain>
    </source>
</reference>
<organism evidence="3 4">
    <name type="scientific">Gimesia panareensis</name>
    <dbReference type="NCBI Taxonomy" id="2527978"/>
    <lineage>
        <taxon>Bacteria</taxon>
        <taxon>Pseudomonadati</taxon>
        <taxon>Planctomycetota</taxon>
        <taxon>Planctomycetia</taxon>
        <taxon>Planctomycetales</taxon>
        <taxon>Planctomycetaceae</taxon>
        <taxon>Gimesia</taxon>
    </lineage>
</organism>
<dbReference type="InterPro" id="IPR001387">
    <property type="entry name" value="Cro/C1-type_HTH"/>
</dbReference>
<dbReference type="PANTHER" id="PTHR46797">
    <property type="entry name" value="HTH-TYPE TRANSCRIPTIONAL REGULATOR"/>
    <property type="match status" value="1"/>
</dbReference>
<dbReference type="GO" id="GO:0003677">
    <property type="term" value="F:DNA binding"/>
    <property type="evidence" value="ECO:0007669"/>
    <property type="project" value="UniProtKB-KW"/>
</dbReference>
<dbReference type="InterPro" id="IPR050807">
    <property type="entry name" value="TransReg_Diox_bact_type"/>
</dbReference>
<keyword evidence="1" id="KW-0238">DNA-binding</keyword>
<sequence>MTQEALAFEAGLDRTYISQLERNKKSPTVDVLFRLCDAMGIKASELIARVEEKR</sequence>
<dbReference type="PROSITE" id="PS50943">
    <property type="entry name" value="HTH_CROC1"/>
    <property type="match status" value="1"/>
</dbReference>
<dbReference type="Pfam" id="PF01381">
    <property type="entry name" value="HTH_3"/>
    <property type="match status" value="1"/>
</dbReference>